<name>A0A183B601_9TREM</name>
<reference evidence="3 4" key="2">
    <citation type="submission" date="2018-11" db="EMBL/GenBank/DDBJ databases">
        <authorList>
            <consortium name="Pathogen Informatics"/>
        </authorList>
    </citation>
    <scope>NUCLEOTIDE SEQUENCE [LARGE SCALE GENOMIC DNA]</scope>
    <source>
        <strain evidence="3 4">Egypt</strain>
    </source>
</reference>
<gene>
    <name evidence="3" type="ORF">ECPE_LOCUS14636</name>
</gene>
<organism evidence="5">
    <name type="scientific">Echinostoma caproni</name>
    <dbReference type="NCBI Taxonomy" id="27848"/>
    <lineage>
        <taxon>Eukaryota</taxon>
        <taxon>Metazoa</taxon>
        <taxon>Spiralia</taxon>
        <taxon>Lophotrochozoa</taxon>
        <taxon>Platyhelminthes</taxon>
        <taxon>Trematoda</taxon>
        <taxon>Digenea</taxon>
        <taxon>Plagiorchiida</taxon>
        <taxon>Echinostomata</taxon>
        <taxon>Echinostomatoidea</taxon>
        <taxon>Echinostomatidae</taxon>
        <taxon>Echinostoma</taxon>
    </lineage>
</organism>
<dbReference type="GO" id="GO:0051010">
    <property type="term" value="F:microtubule plus-end binding"/>
    <property type="evidence" value="ECO:0007669"/>
    <property type="project" value="TreeGrafter"/>
</dbReference>
<dbReference type="Pfam" id="PF01302">
    <property type="entry name" value="CAP_GLY"/>
    <property type="match status" value="1"/>
</dbReference>
<dbReference type="InterPro" id="IPR000938">
    <property type="entry name" value="CAP-Gly_domain"/>
</dbReference>
<sequence>MHIDFCIISITQKLHSTDNVLESSSVTQSGNSVPTASNSPKASLANASPSHIPTNSSSFQLGDRVQVSGGRVGTLRFLGTTEFAAGEWAGIELDEPIGKNDGSVAGKSGLRLSASTVLLFIIAVLPKTVNLVSPILCIRIKDHFTVEVDWHQPYKYDHHDIFTRLKDWMTSIPDLIAPDQ</sequence>
<evidence type="ECO:0000313" key="3">
    <source>
        <dbReference type="EMBL" id="VDP91908.1"/>
    </source>
</evidence>
<dbReference type="GO" id="GO:0035371">
    <property type="term" value="C:microtubule plus-end"/>
    <property type="evidence" value="ECO:0007669"/>
    <property type="project" value="TreeGrafter"/>
</dbReference>
<dbReference type="GO" id="GO:0005938">
    <property type="term" value="C:cell cortex"/>
    <property type="evidence" value="ECO:0007669"/>
    <property type="project" value="TreeGrafter"/>
</dbReference>
<proteinExistence type="predicted"/>
<dbReference type="Gene3D" id="2.30.30.190">
    <property type="entry name" value="CAP Gly-rich-like domain"/>
    <property type="match status" value="1"/>
</dbReference>
<accession>A0A183B601</accession>
<dbReference type="GO" id="GO:0005634">
    <property type="term" value="C:nucleus"/>
    <property type="evidence" value="ECO:0007669"/>
    <property type="project" value="TreeGrafter"/>
</dbReference>
<dbReference type="Proteomes" id="UP000272942">
    <property type="component" value="Unassembled WGS sequence"/>
</dbReference>
<dbReference type="WBParaSite" id="ECPE_0001467601-mRNA-1">
    <property type="protein sequence ID" value="ECPE_0001467601-mRNA-1"/>
    <property type="gene ID" value="ECPE_0001467601"/>
</dbReference>
<dbReference type="PANTHER" id="PTHR18916">
    <property type="entry name" value="DYNACTIN 1-RELATED MICROTUBULE-BINDING"/>
    <property type="match status" value="1"/>
</dbReference>
<feature type="domain" description="CAP-Gly" evidence="2">
    <location>
        <begin position="79"/>
        <end position="122"/>
    </location>
</feature>
<evidence type="ECO:0000256" key="1">
    <source>
        <dbReference type="SAM" id="MobiDB-lite"/>
    </source>
</evidence>
<dbReference type="SMART" id="SM01052">
    <property type="entry name" value="CAP_GLY"/>
    <property type="match status" value="1"/>
</dbReference>
<dbReference type="OrthoDB" id="2130750at2759"/>
<evidence type="ECO:0000259" key="2">
    <source>
        <dbReference type="PROSITE" id="PS50245"/>
    </source>
</evidence>
<reference evidence="5" key="1">
    <citation type="submission" date="2016-06" db="UniProtKB">
        <authorList>
            <consortium name="WormBaseParasite"/>
        </authorList>
    </citation>
    <scope>IDENTIFICATION</scope>
</reference>
<dbReference type="SUPFAM" id="SSF74924">
    <property type="entry name" value="Cap-Gly domain"/>
    <property type="match status" value="1"/>
</dbReference>
<dbReference type="GO" id="GO:0031122">
    <property type="term" value="P:cytoplasmic microtubule organization"/>
    <property type="evidence" value="ECO:0007669"/>
    <property type="project" value="TreeGrafter"/>
</dbReference>
<keyword evidence="4" id="KW-1185">Reference proteome</keyword>
<evidence type="ECO:0000313" key="4">
    <source>
        <dbReference type="Proteomes" id="UP000272942"/>
    </source>
</evidence>
<protein>
    <submittedName>
        <fullName evidence="5">CAP-Gly domain-containing protein</fullName>
    </submittedName>
</protein>
<evidence type="ECO:0000313" key="5">
    <source>
        <dbReference type="WBParaSite" id="ECPE_0001467601-mRNA-1"/>
    </source>
</evidence>
<dbReference type="PANTHER" id="PTHR18916:SF82">
    <property type="entry name" value="CAP-GLY DOMAIN-CONTAINING PROTEIN"/>
    <property type="match status" value="1"/>
</dbReference>
<dbReference type="EMBL" id="UZAN01058095">
    <property type="protein sequence ID" value="VDP91908.1"/>
    <property type="molecule type" value="Genomic_DNA"/>
</dbReference>
<dbReference type="AlphaFoldDB" id="A0A183B601"/>
<dbReference type="InterPro" id="IPR036859">
    <property type="entry name" value="CAP-Gly_dom_sf"/>
</dbReference>
<dbReference type="PROSITE" id="PS50245">
    <property type="entry name" value="CAP_GLY_2"/>
    <property type="match status" value="1"/>
</dbReference>
<feature type="region of interest" description="Disordered" evidence="1">
    <location>
        <begin position="24"/>
        <end position="58"/>
    </location>
</feature>